<dbReference type="Proteomes" id="UP000738349">
    <property type="component" value="Unassembled WGS sequence"/>
</dbReference>
<keyword evidence="3" id="KW-1185">Reference proteome</keyword>
<dbReference type="EMBL" id="JAGMUV010000002">
    <property type="protein sequence ID" value="KAH7170450.1"/>
    <property type="molecule type" value="Genomic_DNA"/>
</dbReference>
<name>A0A9P9JP63_9HYPO</name>
<evidence type="ECO:0000313" key="3">
    <source>
        <dbReference type="Proteomes" id="UP000738349"/>
    </source>
</evidence>
<feature type="region of interest" description="Disordered" evidence="1">
    <location>
        <begin position="40"/>
        <end position="59"/>
    </location>
</feature>
<protein>
    <submittedName>
        <fullName evidence="2">Uncharacterized protein</fullName>
    </submittedName>
</protein>
<sequence length="302" mass="32774">MTRSGHTCEISGLPIHIGAPIPYPIPTHPVLSCPPSAAGWQVGGDGTSQPSSQSSIAQVPRIRNPSVHPNFSRSIPAYSYSYSYSCLDSCSYFLLSHLCLSQLQDSRSSYVPPPSPLHPLLRLSLIGLCVITTQVPAWHIVVGSRQKAPTCPYRQRACFSSSPKQKQGASLLKAETCLFPPRLAPRCHSHSACPLASQVSLPPDKVVSSPKGNKTGRSSSTLGCRLATHPSSHQGRHWVPVISRSKLLPYRALAPSVPLPSSHPSSTPHRNPIQLHHLLRTALRHSPQPVCTETRRTIPRLP</sequence>
<evidence type="ECO:0000313" key="2">
    <source>
        <dbReference type="EMBL" id="KAH7170450.1"/>
    </source>
</evidence>
<comment type="caution">
    <text evidence="2">The sequence shown here is derived from an EMBL/GenBank/DDBJ whole genome shotgun (WGS) entry which is preliminary data.</text>
</comment>
<dbReference type="AlphaFoldDB" id="A0A9P9JP63"/>
<gene>
    <name evidence="2" type="ORF">EDB81DRAFT_165512</name>
</gene>
<feature type="compositionally biased region" description="Polar residues" evidence="1">
    <location>
        <begin position="47"/>
        <end position="57"/>
    </location>
</feature>
<proteinExistence type="predicted"/>
<organism evidence="2 3">
    <name type="scientific">Dactylonectria macrodidyma</name>
    <dbReference type="NCBI Taxonomy" id="307937"/>
    <lineage>
        <taxon>Eukaryota</taxon>
        <taxon>Fungi</taxon>
        <taxon>Dikarya</taxon>
        <taxon>Ascomycota</taxon>
        <taxon>Pezizomycotina</taxon>
        <taxon>Sordariomycetes</taxon>
        <taxon>Hypocreomycetidae</taxon>
        <taxon>Hypocreales</taxon>
        <taxon>Nectriaceae</taxon>
        <taxon>Dactylonectria</taxon>
    </lineage>
</organism>
<accession>A0A9P9JP63</accession>
<evidence type="ECO:0000256" key="1">
    <source>
        <dbReference type="SAM" id="MobiDB-lite"/>
    </source>
</evidence>
<reference evidence="2" key="1">
    <citation type="journal article" date="2021" name="Nat. Commun.">
        <title>Genetic determinants of endophytism in the Arabidopsis root mycobiome.</title>
        <authorList>
            <person name="Mesny F."/>
            <person name="Miyauchi S."/>
            <person name="Thiergart T."/>
            <person name="Pickel B."/>
            <person name="Atanasova L."/>
            <person name="Karlsson M."/>
            <person name="Huettel B."/>
            <person name="Barry K.W."/>
            <person name="Haridas S."/>
            <person name="Chen C."/>
            <person name="Bauer D."/>
            <person name="Andreopoulos W."/>
            <person name="Pangilinan J."/>
            <person name="LaButti K."/>
            <person name="Riley R."/>
            <person name="Lipzen A."/>
            <person name="Clum A."/>
            <person name="Drula E."/>
            <person name="Henrissat B."/>
            <person name="Kohler A."/>
            <person name="Grigoriev I.V."/>
            <person name="Martin F.M."/>
            <person name="Hacquard S."/>
        </authorList>
    </citation>
    <scope>NUCLEOTIDE SEQUENCE</scope>
    <source>
        <strain evidence="2">MPI-CAGE-AT-0147</strain>
    </source>
</reference>